<dbReference type="InParanoid" id="Q54FD4"/>
<gene>
    <name evidence="2" type="ORF">DDB_G0290933</name>
</gene>
<dbReference type="Gene3D" id="3.30.40.10">
    <property type="entry name" value="Zinc/RING finger domain, C3HC4 (zinc finger)"/>
    <property type="match status" value="1"/>
</dbReference>
<organism evidence="2 3">
    <name type="scientific">Dictyostelium discoideum</name>
    <name type="common">Social amoeba</name>
    <dbReference type="NCBI Taxonomy" id="44689"/>
    <lineage>
        <taxon>Eukaryota</taxon>
        <taxon>Amoebozoa</taxon>
        <taxon>Evosea</taxon>
        <taxon>Eumycetozoa</taxon>
        <taxon>Dictyostelia</taxon>
        <taxon>Dictyosteliales</taxon>
        <taxon>Dictyosteliaceae</taxon>
        <taxon>Dictyostelium</taxon>
    </lineage>
</organism>
<sequence>MSLKNKQECMICKSEVKSFKDLSRCLVMEQDFGKKQCFCMYSFYLDYCIDGSNQEENEDEKNEENKENEKRKLIKYKENGCKEIINVDQLDTHIQNCKFKFVKCLHIGCEIV</sequence>
<dbReference type="EMBL" id="AAFI02000172">
    <property type="protein sequence ID" value="EAL61982.1"/>
    <property type="molecule type" value="Genomic_DNA"/>
</dbReference>
<keyword evidence="1" id="KW-0175">Coiled coil</keyword>
<dbReference type="HOGENOM" id="CLU_2150618_0_0_1"/>
<dbReference type="VEuPathDB" id="AmoebaDB:DDB_G0290933"/>
<dbReference type="SUPFAM" id="SSF49599">
    <property type="entry name" value="TRAF domain-like"/>
    <property type="match status" value="1"/>
</dbReference>
<dbReference type="KEGG" id="ddi:DDB_G0290933"/>
<dbReference type="FunCoup" id="Q54FD4">
    <property type="interactions" value="2"/>
</dbReference>
<dbReference type="GeneID" id="8627904"/>
<dbReference type="PaxDb" id="44689-DDB0189161"/>
<evidence type="ECO:0000313" key="2">
    <source>
        <dbReference type="EMBL" id="EAL61982.1"/>
    </source>
</evidence>
<reference evidence="2 3" key="1">
    <citation type="journal article" date="2005" name="Nature">
        <title>The genome of the social amoeba Dictyostelium discoideum.</title>
        <authorList>
            <consortium name="The Dictyostelium discoideum Sequencing Consortium"/>
            <person name="Eichinger L."/>
            <person name="Pachebat J.A."/>
            <person name="Glockner G."/>
            <person name="Rajandream M.A."/>
            <person name="Sucgang R."/>
            <person name="Berriman M."/>
            <person name="Song J."/>
            <person name="Olsen R."/>
            <person name="Szafranski K."/>
            <person name="Xu Q."/>
            <person name="Tunggal B."/>
            <person name="Kummerfeld S."/>
            <person name="Madera M."/>
            <person name="Konfortov B.A."/>
            <person name="Rivero F."/>
            <person name="Bankier A.T."/>
            <person name="Lehmann R."/>
            <person name="Hamlin N."/>
            <person name="Davies R."/>
            <person name="Gaudet P."/>
            <person name="Fey P."/>
            <person name="Pilcher K."/>
            <person name="Chen G."/>
            <person name="Saunders D."/>
            <person name="Sodergren E."/>
            <person name="Davis P."/>
            <person name="Kerhornou A."/>
            <person name="Nie X."/>
            <person name="Hall N."/>
            <person name="Anjard C."/>
            <person name="Hemphill L."/>
            <person name="Bason N."/>
            <person name="Farbrother P."/>
            <person name="Desany B."/>
            <person name="Just E."/>
            <person name="Morio T."/>
            <person name="Rost R."/>
            <person name="Churcher C."/>
            <person name="Cooper J."/>
            <person name="Haydock S."/>
            <person name="van Driessche N."/>
            <person name="Cronin A."/>
            <person name="Goodhead I."/>
            <person name="Muzny D."/>
            <person name="Mourier T."/>
            <person name="Pain A."/>
            <person name="Lu M."/>
            <person name="Harper D."/>
            <person name="Lindsay R."/>
            <person name="Hauser H."/>
            <person name="James K."/>
            <person name="Quiles M."/>
            <person name="Madan Babu M."/>
            <person name="Saito T."/>
            <person name="Buchrieser C."/>
            <person name="Wardroper A."/>
            <person name="Felder M."/>
            <person name="Thangavelu M."/>
            <person name="Johnson D."/>
            <person name="Knights A."/>
            <person name="Loulseged H."/>
            <person name="Mungall K."/>
            <person name="Oliver K."/>
            <person name="Price C."/>
            <person name="Quail M.A."/>
            <person name="Urushihara H."/>
            <person name="Hernandez J."/>
            <person name="Rabbinowitsch E."/>
            <person name="Steffen D."/>
            <person name="Sanders M."/>
            <person name="Ma J."/>
            <person name="Kohara Y."/>
            <person name="Sharp S."/>
            <person name="Simmonds M."/>
            <person name="Spiegler S."/>
            <person name="Tivey A."/>
            <person name="Sugano S."/>
            <person name="White B."/>
            <person name="Walker D."/>
            <person name="Woodward J."/>
            <person name="Winckler T."/>
            <person name="Tanaka Y."/>
            <person name="Shaulsky G."/>
            <person name="Schleicher M."/>
            <person name="Weinstock G."/>
            <person name="Rosenthal A."/>
            <person name="Cox E.C."/>
            <person name="Chisholm R.L."/>
            <person name="Gibbs R."/>
            <person name="Loomis W.F."/>
            <person name="Platzer M."/>
            <person name="Kay R.R."/>
            <person name="Williams J."/>
            <person name="Dear P.H."/>
            <person name="Noegel A.A."/>
            <person name="Barrell B."/>
            <person name="Kuspa A."/>
        </authorList>
    </citation>
    <scope>NUCLEOTIDE SEQUENCE [LARGE SCALE GENOMIC DNA]</scope>
    <source>
        <strain evidence="2 3">AX4</strain>
    </source>
</reference>
<evidence type="ECO:0008006" key="4">
    <source>
        <dbReference type="Google" id="ProtNLM"/>
    </source>
</evidence>
<comment type="caution">
    <text evidence="2">The sequence shown here is derived from an EMBL/GenBank/DDBJ whole genome shotgun (WGS) entry which is preliminary data.</text>
</comment>
<accession>Q54FD4</accession>
<feature type="coiled-coil region" evidence="1">
    <location>
        <begin position="49"/>
        <end position="79"/>
    </location>
</feature>
<dbReference type="Proteomes" id="UP000002195">
    <property type="component" value="Unassembled WGS sequence"/>
</dbReference>
<name>Q54FD4_DICDI</name>
<dbReference type="RefSeq" id="XP_635488.1">
    <property type="nucleotide sequence ID" value="XM_630396.1"/>
</dbReference>
<protein>
    <recommendedName>
        <fullName evidence="4">TRAF-type domain-containing protein</fullName>
    </recommendedName>
</protein>
<evidence type="ECO:0000256" key="1">
    <source>
        <dbReference type="SAM" id="Coils"/>
    </source>
</evidence>
<proteinExistence type="predicted"/>
<keyword evidence="3" id="KW-1185">Reference proteome</keyword>
<evidence type="ECO:0000313" key="3">
    <source>
        <dbReference type="Proteomes" id="UP000002195"/>
    </source>
</evidence>
<dbReference type="AlphaFoldDB" id="Q54FD4"/>
<dbReference type="InterPro" id="IPR013083">
    <property type="entry name" value="Znf_RING/FYVE/PHD"/>
</dbReference>